<gene>
    <name evidence="1" type="ORF">C8F04DRAFT_1323088</name>
</gene>
<dbReference type="Gene3D" id="3.30.420.10">
    <property type="entry name" value="Ribonuclease H-like superfamily/Ribonuclease H"/>
    <property type="match status" value="1"/>
</dbReference>
<dbReference type="GO" id="GO:0003676">
    <property type="term" value="F:nucleic acid binding"/>
    <property type="evidence" value="ECO:0007669"/>
    <property type="project" value="InterPro"/>
</dbReference>
<name>A0AAD6TJ45_9AGAR</name>
<organism evidence="1 2">
    <name type="scientific">Mycena alexandri</name>
    <dbReference type="NCBI Taxonomy" id="1745969"/>
    <lineage>
        <taxon>Eukaryota</taxon>
        <taxon>Fungi</taxon>
        <taxon>Dikarya</taxon>
        <taxon>Basidiomycota</taxon>
        <taxon>Agaricomycotina</taxon>
        <taxon>Agaricomycetes</taxon>
        <taxon>Agaricomycetidae</taxon>
        <taxon>Agaricales</taxon>
        <taxon>Marasmiineae</taxon>
        <taxon>Mycenaceae</taxon>
        <taxon>Mycena</taxon>
    </lineage>
</organism>
<evidence type="ECO:0008006" key="3">
    <source>
        <dbReference type="Google" id="ProtNLM"/>
    </source>
</evidence>
<dbReference type="EMBL" id="JARJCM010000003">
    <property type="protein sequence ID" value="KAJ7046241.1"/>
    <property type="molecule type" value="Genomic_DNA"/>
</dbReference>
<proteinExistence type="predicted"/>
<keyword evidence="2" id="KW-1185">Reference proteome</keyword>
<sequence>MPKETEEYLDKRIKSFVWEGRKKAPIDHEILFLSVEEGGKNLLSIKDRNSAIAIKLLKTFLTTGEDRATWCDLASKGLRKEVSDRPKVEINARISPFIQTWAPLQKKLPRPLKRMVKTANKFRLKFDALALTKDVKGELPLWFHTGAKKDLGRHNNSVCATCLRNKHGVRSVDDILTIIERNYHRHSRRRNCACESCKLDRLRGCESPYKCQEEAIKILDCINEKWDPRLELNQPNAELTEEELTRNSAALIEKEKVIFDPRIAIDRVEDGYRVFCDNTSTSPAHQLDPIEGEDDPSDRAVFIGSCVTVNEDGEYCSAGGIWYGPEDTSNMTVRMSKKLASKEGGVAAAMLYAIQNSPREVSLHFTLDSKRILHALTKGLQEYEDKGWLNVDDSSLLRAISAALRGRGTRCTLREAGEQDRWNMSKANEQARLGLDDGAPTVLNTDIPEAYKLDGIKLSSGSQSMFYKAIKAERHKPERMKTTIMLDITRHAARDLSGKTPTDGDIWRSIRNPDISRTTRDFMWRCMHQAYKIGPYWTNIPNFEHWGICRHCQVEETMEHILIECNAPGQETLWNLAQRLWEMKGFQWPEMTHGRILACGLVDVQNSAGKSNKGANRLFRILISETAHLIWKIRCTRVIERGSDPSRYLSEAEIHNKWLYCINTRLKTDALLTDTRKYDKRALKIRTVQDTWNGVLKNPENLPEIWVRQSGFLVGIPPLQ</sequence>
<evidence type="ECO:0000313" key="1">
    <source>
        <dbReference type="EMBL" id="KAJ7046241.1"/>
    </source>
</evidence>
<comment type="caution">
    <text evidence="1">The sequence shown here is derived from an EMBL/GenBank/DDBJ whole genome shotgun (WGS) entry which is preliminary data.</text>
</comment>
<evidence type="ECO:0000313" key="2">
    <source>
        <dbReference type="Proteomes" id="UP001218188"/>
    </source>
</evidence>
<accession>A0AAD6TJ45</accession>
<dbReference type="AlphaFoldDB" id="A0AAD6TJ45"/>
<protein>
    <recommendedName>
        <fullName evidence="3">RNase H type-1 domain-containing protein</fullName>
    </recommendedName>
</protein>
<dbReference type="InterPro" id="IPR036397">
    <property type="entry name" value="RNaseH_sf"/>
</dbReference>
<dbReference type="Proteomes" id="UP001218188">
    <property type="component" value="Unassembled WGS sequence"/>
</dbReference>
<reference evidence="1" key="1">
    <citation type="submission" date="2023-03" db="EMBL/GenBank/DDBJ databases">
        <title>Massive genome expansion in bonnet fungi (Mycena s.s.) driven by repeated elements and novel gene families across ecological guilds.</title>
        <authorList>
            <consortium name="Lawrence Berkeley National Laboratory"/>
            <person name="Harder C.B."/>
            <person name="Miyauchi S."/>
            <person name="Viragh M."/>
            <person name="Kuo A."/>
            <person name="Thoen E."/>
            <person name="Andreopoulos B."/>
            <person name="Lu D."/>
            <person name="Skrede I."/>
            <person name="Drula E."/>
            <person name="Henrissat B."/>
            <person name="Morin E."/>
            <person name="Kohler A."/>
            <person name="Barry K."/>
            <person name="LaButti K."/>
            <person name="Morin E."/>
            <person name="Salamov A."/>
            <person name="Lipzen A."/>
            <person name="Mereny Z."/>
            <person name="Hegedus B."/>
            <person name="Baldrian P."/>
            <person name="Stursova M."/>
            <person name="Weitz H."/>
            <person name="Taylor A."/>
            <person name="Grigoriev I.V."/>
            <person name="Nagy L.G."/>
            <person name="Martin F."/>
            <person name="Kauserud H."/>
        </authorList>
    </citation>
    <scope>NUCLEOTIDE SEQUENCE</scope>
    <source>
        <strain evidence="1">CBHHK200</strain>
    </source>
</reference>